<evidence type="ECO:0000313" key="2">
    <source>
        <dbReference type="EMBL" id="CAI2383145.1"/>
    </source>
</evidence>
<reference evidence="2" key="1">
    <citation type="submission" date="2023-07" db="EMBL/GenBank/DDBJ databases">
        <authorList>
            <consortium name="AG Swart"/>
            <person name="Singh M."/>
            <person name="Singh A."/>
            <person name="Seah K."/>
            <person name="Emmerich C."/>
        </authorList>
    </citation>
    <scope>NUCLEOTIDE SEQUENCE</scope>
    <source>
        <strain evidence="2">DP1</strain>
    </source>
</reference>
<feature type="compositionally biased region" description="Gly residues" evidence="1">
    <location>
        <begin position="38"/>
        <end position="48"/>
    </location>
</feature>
<evidence type="ECO:0000256" key="1">
    <source>
        <dbReference type="SAM" id="MobiDB-lite"/>
    </source>
</evidence>
<sequence>MGNCSGTSSKGAKGVKKPGKNNPKAKMQGARASMKKGVGSGAPGGDFGGQFQVEDNRREAPKLVGTEYAPDLELEQGFPDAKTSYQSKPCLEGVEDEYTQADRAKLLKKKLRNGMQDAFGGDADFLQAAAAS</sequence>
<keyword evidence="3" id="KW-1185">Reference proteome</keyword>
<organism evidence="2 3">
    <name type="scientific">Euplotes crassus</name>
    <dbReference type="NCBI Taxonomy" id="5936"/>
    <lineage>
        <taxon>Eukaryota</taxon>
        <taxon>Sar</taxon>
        <taxon>Alveolata</taxon>
        <taxon>Ciliophora</taxon>
        <taxon>Intramacronucleata</taxon>
        <taxon>Spirotrichea</taxon>
        <taxon>Hypotrichia</taxon>
        <taxon>Euplotida</taxon>
        <taxon>Euplotidae</taxon>
        <taxon>Moneuplotes</taxon>
    </lineage>
</organism>
<comment type="caution">
    <text evidence="2">The sequence shown here is derived from an EMBL/GenBank/DDBJ whole genome shotgun (WGS) entry which is preliminary data.</text>
</comment>
<feature type="region of interest" description="Disordered" evidence="1">
    <location>
        <begin position="1"/>
        <end position="54"/>
    </location>
</feature>
<name>A0AAD1Y1Q3_EUPCR</name>
<dbReference type="AlphaFoldDB" id="A0AAD1Y1Q3"/>
<evidence type="ECO:0000313" key="3">
    <source>
        <dbReference type="Proteomes" id="UP001295684"/>
    </source>
</evidence>
<gene>
    <name evidence="2" type="ORF">ECRASSUSDP1_LOCUS24636</name>
</gene>
<accession>A0AAD1Y1Q3</accession>
<dbReference type="EMBL" id="CAMPGE010025384">
    <property type="protein sequence ID" value="CAI2383145.1"/>
    <property type="molecule type" value="Genomic_DNA"/>
</dbReference>
<proteinExistence type="predicted"/>
<protein>
    <submittedName>
        <fullName evidence="2">Uncharacterized protein</fullName>
    </submittedName>
</protein>
<dbReference type="Proteomes" id="UP001295684">
    <property type="component" value="Unassembled WGS sequence"/>
</dbReference>